<dbReference type="GO" id="GO:0046872">
    <property type="term" value="F:metal ion binding"/>
    <property type="evidence" value="ECO:0007669"/>
    <property type="project" value="UniProtKB-KW"/>
</dbReference>
<evidence type="ECO:0000256" key="4">
    <source>
        <dbReference type="ARBA" id="ARBA00023004"/>
    </source>
</evidence>
<evidence type="ECO:0000313" key="7">
    <source>
        <dbReference type="Proteomes" id="UP000240505"/>
    </source>
</evidence>
<feature type="binding site" evidence="5">
    <location>
        <position position="226"/>
    </location>
    <ligand>
        <name>Fe cation</name>
        <dbReference type="ChEBI" id="CHEBI:24875"/>
        <note>catalytic</note>
    </ligand>
</feature>
<dbReference type="GO" id="GO:0016121">
    <property type="term" value="P:carotene catabolic process"/>
    <property type="evidence" value="ECO:0007669"/>
    <property type="project" value="TreeGrafter"/>
</dbReference>
<reference evidence="6 7" key="1">
    <citation type="submission" date="2018-03" db="EMBL/GenBank/DDBJ databases">
        <title>Massilia armeniaca sp. nov., isolated from desert soil.</title>
        <authorList>
            <person name="Huang H."/>
            <person name="Ren M."/>
        </authorList>
    </citation>
    <scope>NUCLEOTIDE SEQUENCE [LARGE SCALE GENOMIC DNA]</scope>
    <source>
        <strain evidence="6 7">ZMN-3</strain>
    </source>
</reference>
<keyword evidence="4 5" id="KW-0408">Iron</keyword>
<dbReference type="OrthoDB" id="6636843at2"/>
<gene>
    <name evidence="6" type="ORF">C9I28_01805</name>
</gene>
<dbReference type="KEGG" id="masz:C9I28_01805"/>
<feature type="binding site" evidence="5">
    <location>
        <position position="336"/>
    </location>
    <ligand>
        <name>Fe cation</name>
        <dbReference type="ChEBI" id="CHEBI:24875"/>
        <note>catalytic</note>
    </ligand>
</feature>
<evidence type="ECO:0000256" key="3">
    <source>
        <dbReference type="ARBA" id="ARBA00023002"/>
    </source>
</evidence>
<keyword evidence="3" id="KW-0560">Oxidoreductase</keyword>
<comment type="similarity">
    <text evidence="1">Belongs to the carotenoid oxygenase family.</text>
</comment>
<organism evidence="6 7">
    <name type="scientific">Pseudoduganella armeniaca</name>
    <dbReference type="NCBI Taxonomy" id="2072590"/>
    <lineage>
        <taxon>Bacteria</taxon>
        <taxon>Pseudomonadati</taxon>
        <taxon>Pseudomonadota</taxon>
        <taxon>Betaproteobacteria</taxon>
        <taxon>Burkholderiales</taxon>
        <taxon>Oxalobacteraceae</taxon>
        <taxon>Telluria group</taxon>
        <taxon>Pseudoduganella</taxon>
    </lineage>
</organism>
<accession>A0A2R4C4N0</accession>
<protein>
    <submittedName>
        <fullName evidence="6">Apocarotenoid-15,15'-oxygenase</fullName>
    </submittedName>
</protein>
<dbReference type="PANTHER" id="PTHR10543:SF89">
    <property type="entry name" value="CAROTENOID 9,10(9',10')-CLEAVAGE DIOXYGENASE 1"/>
    <property type="match status" value="1"/>
</dbReference>
<dbReference type="Pfam" id="PF03055">
    <property type="entry name" value="RPE65"/>
    <property type="match status" value="1"/>
</dbReference>
<keyword evidence="2 5" id="KW-0479">Metal-binding</keyword>
<dbReference type="InterPro" id="IPR004294">
    <property type="entry name" value="Carotenoid_Oase"/>
</dbReference>
<dbReference type="GO" id="GO:0010436">
    <property type="term" value="F:carotenoid dioxygenase activity"/>
    <property type="evidence" value="ECO:0007669"/>
    <property type="project" value="TreeGrafter"/>
</dbReference>
<dbReference type="Proteomes" id="UP000240505">
    <property type="component" value="Chromosome"/>
</dbReference>
<comment type="cofactor">
    <cofactor evidence="5">
        <name>Fe(2+)</name>
        <dbReference type="ChEBI" id="CHEBI:29033"/>
    </cofactor>
    <text evidence="5">Binds 1 Fe(2+) ion per subunit.</text>
</comment>
<dbReference type="EMBL" id="CP028324">
    <property type="protein sequence ID" value="AVR94586.1"/>
    <property type="molecule type" value="Genomic_DNA"/>
</dbReference>
<name>A0A2R4C4N0_9BURK</name>
<dbReference type="PANTHER" id="PTHR10543">
    <property type="entry name" value="BETA-CAROTENE DIOXYGENASE"/>
    <property type="match status" value="1"/>
</dbReference>
<evidence type="ECO:0000256" key="2">
    <source>
        <dbReference type="ARBA" id="ARBA00022723"/>
    </source>
</evidence>
<evidence type="ECO:0000256" key="1">
    <source>
        <dbReference type="ARBA" id="ARBA00006787"/>
    </source>
</evidence>
<evidence type="ECO:0000256" key="5">
    <source>
        <dbReference type="PIRSR" id="PIRSR604294-1"/>
    </source>
</evidence>
<sequence>MPPAAMDRPASRTRPCAWPTAVARPPSRCADGRPFMDRRNFLRGIAAGATLSALPALAWAHTTSDTQPDRLAPLAGCTSERLGGAAVLEGRWPAELRGTFYRNGPARFELGGERYRHWFDGDGMAHAWHIEGTVRHEARFVRTQKYVEESAAGQFLYPTFDTHIARRPVGNNDTVNTANTNLVPHGGKLYALWEGGSATELDPDGLATRGIKRWRDDLAALPFSAHPKITPDGTLWNFGIVHGADKLLLWRIDADGSLGKFGMLDVPQLPIVHDFVVTARYMVFLVPPFDLHRTRDSTILGAHTWNGTRPLRVVVVDRADFTLRRIVEMPAGMTLHLGNGWDEGDVIRLDACLAANDSGLRALGSVMRGEQTQAAMMRTMLVTIDLARGVTRSEILLDGTEFPRVAPADVGKRYRQLFVTTRPDTAQFGMTGIARIDIDSGSVDRFEYGADWIVEEHVPVPKASGRGVWLVGAAYDVRRRQTVLAVFDGARLANGPVARARLPYGAPLCFHGNFVRT</sequence>
<dbReference type="InterPro" id="IPR006311">
    <property type="entry name" value="TAT_signal"/>
</dbReference>
<dbReference type="PROSITE" id="PS51318">
    <property type="entry name" value="TAT"/>
    <property type="match status" value="1"/>
</dbReference>
<feature type="binding site" evidence="5">
    <location>
        <position position="273"/>
    </location>
    <ligand>
        <name>Fe cation</name>
        <dbReference type="ChEBI" id="CHEBI:24875"/>
        <note>catalytic</note>
    </ligand>
</feature>
<keyword evidence="7" id="KW-1185">Reference proteome</keyword>
<proteinExistence type="inferred from homology"/>
<feature type="binding site" evidence="5">
    <location>
        <position position="511"/>
    </location>
    <ligand>
        <name>Fe cation</name>
        <dbReference type="ChEBI" id="CHEBI:24875"/>
        <note>catalytic</note>
    </ligand>
</feature>
<dbReference type="AlphaFoldDB" id="A0A2R4C4N0"/>
<evidence type="ECO:0000313" key="6">
    <source>
        <dbReference type="EMBL" id="AVR94586.1"/>
    </source>
</evidence>